<organism evidence="1 2">
    <name type="scientific">Bursaphelenchus xylophilus</name>
    <name type="common">Pinewood nematode worm</name>
    <name type="synonym">Aphelenchoides xylophilus</name>
    <dbReference type="NCBI Taxonomy" id="6326"/>
    <lineage>
        <taxon>Eukaryota</taxon>
        <taxon>Metazoa</taxon>
        <taxon>Ecdysozoa</taxon>
        <taxon>Nematoda</taxon>
        <taxon>Chromadorea</taxon>
        <taxon>Rhabditida</taxon>
        <taxon>Tylenchina</taxon>
        <taxon>Tylenchomorpha</taxon>
        <taxon>Aphelenchoidea</taxon>
        <taxon>Aphelenchoididae</taxon>
        <taxon>Bursaphelenchus</taxon>
    </lineage>
</organism>
<dbReference type="Proteomes" id="UP000582659">
    <property type="component" value="Unassembled WGS sequence"/>
</dbReference>
<evidence type="ECO:0000313" key="1">
    <source>
        <dbReference type="EMBL" id="CAD5227565.1"/>
    </source>
</evidence>
<dbReference type="Proteomes" id="UP000659654">
    <property type="component" value="Unassembled WGS sequence"/>
</dbReference>
<dbReference type="AlphaFoldDB" id="A0A7I8WVW8"/>
<dbReference type="EMBL" id="CAJFCV020000004">
    <property type="protein sequence ID" value="CAG9117901.1"/>
    <property type="molecule type" value="Genomic_DNA"/>
</dbReference>
<accession>A0A7I8WVW8</accession>
<comment type="caution">
    <text evidence="1">The sequence shown here is derived from an EMBL/GenBank/DDBJ whole genome shotgun (WGS) entry which is preliminary data.</text>
</comment>
<name>A0A7I8WVW8_BURXY</name>
<gene>
    <name evidence="1" type="ORF">BXYJ_LOCUS10013</name>
</gene>
<sequence length="192" mass="22400">MLETYFSSVSGYVQQALDPILLRFVPDYKVQPGFPQFRRSCEVRPPDWESKNEVEMALTPRIQEVRPEKMTKTNDKNKIPHWPEPDGHQYDASMESGIWFATAEKESDISEERPLCRRNAKKYVRREKDDISKQIDLIIQKVQASLSSSPQIYVTIAKSTTRAANLSRNRFQRTMNNIMRLEPIPEHGEMEL</sequence>
<protein>
    <submittedName>
        <fullName evidence="1">(pine wood nematode) hypothetical protein</fullName>
    </submittedName>
</protein>
<evidence type="ECO:0000313" key="2">
    <source>
        <dbReference type="Proteomes" id="UP000659654"/>
    </source>
</evidence>
<keyword evidence="2" id="KW-1185">Reference proteome</keyword>
<reference evidence="1" key="1">
    <citation type="submission" date="2020-09" db="EMBL/GenBank/DDBJ databases">
        <authorList>
            <person name="Kikuchi T."/>
        </authorList>
    </citation>
    <scope>NUCLEOTIDE SEQUENCE</scope>
    <source>
        <strain evidence="1">Ka4C1</strain>
    </source>
</reference>
<dbReference type="EMBL" id="CAJFDI010000004">
    <property type="protein sequence ID" value="CAD5227565.1"/>
    <property type="molecule type" value="Genomic_DNA"/>
</dbReference>
<proteinExistence type="predicted"/>